<comment type="caution">
    <text evidence="2">The sequence shown here is derived from an EMBL/GenBank/DDBJ whole genome shotgun (WGS) entry which is preliminary data.</text>
</comment>
<evidence type="ECO:0000256" key="1">
    <source>
        <dbReference type="SAM" id="Phobius"/>
    </source>
</evidence>
<proteinExistence type="predicted"/>
<name>A0ABV1Y5X7_9ACTN</name>
<keyword evidence="1" id="KW-0812">Transmembrane</keyword>
<dbReference type="Proteomes" id="UP001486207">
    <property type="component" value="Unassembled WGS sequence"/>
</dbReference>
<reference evidence="2 3" key="1">
    <citation type="submission" date="2024-06" db="EMBL/GenBank/DDBJ databases">
        <title>The Natural Products Discovery Center: Release of the First 8490 Sequenced Strains for Exploring Actinobacteria Biosynthetic Diversity.</title>
        <authorList>
            <person name="Kalkreuter E."/>
            <person name="Kautsar S.A."/>
            <person name="Yang D."/>
            <person name="Bader C.D."/>
            <person name="Teijaro C.N."/>
            <person name="Fluegel L."/>
            <person name="Davis C.M."/>
            <person name="Simpson J.R."/>
            <person name="Lauterbach L."/>
            <person name="Steele A.D."/>
            <person name="Gui C."/>
            <person name="Meng S."/>
            <person name="Li G."/>
            <person name="Viehrig K."/>
            <person name="Ye F."/>
            <person name="Su P."/>
            <person name="Kiefer A.F."/>
            <person name="Nichols A."/>
            <person name="Cepeda A.J."/>
            <person name="Yan W."/>
            <person name="Fan B."/>
            <person name="Jiang Y."/>
            <person name="Adhikari A."/>
            <person name="Zheng C.-J."/>
            <person name="Schuster L."/>
            <person name="Cowan T.M."/>
            <person name="Smanski M.J."/>
            <person name="Chevrette M.G."/>
            <person name="De Carvalho L.P.S."/>
            <person name="Shen B."/>
        </authorList>
    </citation>
    <scope>NUCLEOTIDE SEQUENCE [LARGE SCALE GENOMIC DNA]</scope>
    <source>
        <strain evidence="2 3">NPDC000155</strain>
    </source>
</reference>
<evidence type="ECO:0000313" key="2">
    <source>
        <dbReference type="EMBL" id="MER7379065.1"/>
    </source>
</evidence>
<keyword evidence="1" id="KW-0472">Membrane</keyword>
<evidence type="ECO:0008006" key="4">
    <source>
        <dbReference type="Google" id="ProtNLM"/>
    </source>
</evidence>
<feature type="transmembrane region" description="Helical" evidence="1">
    <location>
        <begin position="12"/>
        <end position="30"/>
    </location>
</feature>
<keyword evidence="3" id="KW-1185">Reference proteome</keyword>
<dbReference type="RefSeq" id="WP_190072852.1">
    <property type="nucleotide sequence ID" value="NZ_BNBM01000011.1"/>
</dbReference>
<gene>
    <name evidence="2" type="ORF">ABT384_41385</name>
</gene>
<accession>A0ABV1Y5X7</accession>
<organism evidence="2 3">
    <name type="scientific">Streptomyces lanatus</name>
    <dbReference type="NCBI Taxonomy" id="66900"/>
    <lineage>
        <taxon>Bacteria</taxon>
        <taxon>Bacillati</taxon>
        <taxon>Actinomycetota</taxon>
        <taxon>Actinomycetes</taxon>
        <taxon>Kitasatosporales</taxon>
        <taxon>Streptomycetaceae</taxon>
        <taxon>Streptomyces</taxon>
    </lineage>
</organism>
<protein>
    <recommendedName>
        <fullName evidence="4">MFS transporter</fullName>
    </recommendedName>
</protein>
<evidence type="ECO:0000313" key="3">
    <source>
        <dbReference type="Proteomes" id="UP001486207"/>
    </source>
</evidence>
<keyword evidence="1" id="KW-1133">Transmembrane helix</keyword>
<dbReference type="EMBL" id="JBEPFB010000028">
    <property type="protein sequence ID" value="MER7379065.1"/>
    <property type="molecule type" value="Genomic_DNA"/>
</dbReference>
<sequence>MPALTNGFSAAFLDAAIIAAVGGIVTLLAMRTERSVAAAQPQPQAEERMGVK</sequence>